<sequence>MESRGQVETGAVSPEAPGHVEGVDRGPVACETIKRCTHHCLLLLRTTHVFQEDRWTPQTLPSQPSPS</sequence>
<gene>
    <name evidence="2" type="ORF">GCM10010246_38570</name>
</gene>
<evidence type="ECO:0000313" key="3">
    <source>
        <dbReference type="Proteomes" id="UP001500253"/>
    </source>
</evidence>
<accession>A0ABP5TDY5</accession>
<dbReference type="Proteomes" id="UP001500253">
    <property type="component" value="Unassembled WGS sequence"/>
</dbReference>
<evidence type="ECO:0000313" key="2">
    <source>
        <dbReference type="EMBL" id="GAA2347808.1"/>
    </source>
</evidence>
<dbReference type="EMBL" id="BAAASD010000014">
    <property type="protein sequence ID" value="GAA2347808.1"/>
    <property type="molecule type" value="Genomic_DNA"/>
</dbReference>
<protein>
    <recommendedName>
        <fullName evidence="4">Transposase</fullName>
    </recommendedName>
</protein>
<reference evidence="3" key="1">
    <citation type="journal article" date="2019" name="Int. J. Syst. Evol. Microbiol.">
        <title>The Global Catalogue of Microorganisms (GCM) 10K type strain sequencing project: providing services to taxonomists for standard genome sequencing and annotation.</title>
        <authorList>
            <consortium name="The Broad Institute Genomics Platform"/>
            <consortium name="The Broad Institute Genome Sequencing Center for Infectious Disease"/>
            <person name="Wu L."/>
            <person name="Ma J."/>
        </authorList>
    </citation>
    <scope>NUCLEOTIDE SEQUENCE [LARGE SCALE GENOMIC DNA]</scope>
    <source>
        <strain evidence="3">JCM 4316</strain>
    </source>
</reference>
<comment type="caution">
    <text evidence="2">The sequence shown here is derived from an EMBL/GenBank/DDBJ whole genome shotgun (WGS) entry which is preliminary data.</text>
</comment>
<keyword evidence="3" id="KW-1185">Reference proteome</keyword>
<name>A0ABP5TDY5_9ACTN</name>
<proteinExistence type="predicted"/>
<organism evidence="2 3">
    <name type="scientific">Streptomyces cuspidosporus</name>
    <dbReference type="NCBI Taxonomy" id="66882"/>
    <lineage>
        <taxon>Bacteria</taxon>
        <taxon>Bacillati</taxon>
        <taxon>Actinomycetota</taxon>
        <taxon>Actinomycetes</taxon>
        <taxon>Kitasatosporales</taxon>
        <taxon>Streptomycetaceae</taxon>
        <taxon>Streptomyces</taxon>
    </lineage>
</organism>
<feature type="region of interest" description="Disordered" evidence="1">
    <location>
        <begin position="1"/>
        <end position="23"/>
    </location>
</feature>
<evidence type="ECO:0008006" key="4">
    <source>
        <dbReference type="Google" id="ProtNLM"/>
    </source>
</evidence>
<evidence type="ECO:0000256" key="1">
    <source>
        <dbReference type="SAM" id="MobiDB-lite"/>
    </source>
</evidence>